<reference evidence="12 13" key="1">
    <citation type="submission" date="2024-01" db="EMBL/GenBank/DDBJ databases">
        <title>The genomes of 5 underutilized Papilionoideae crops provide insights into root nodulation and disease resistanc.</title>
        <authorList>
            <person name="Jiang F."/>
        </authorList>
    </citation>
    <scope>NUCLEOTIDE SEQUENCE [LARGE SCALE GENOMIC DNA]</scope>
    <source>
        <strain evidence="12">LVBAO_FW01</strain>
        <tissue evidence="12">Leaves</tissue>
    </source>
</reference>
<feature type="region of interest" description="Disordered" evidence="10">
    <location>
        <begin position="1"/>
        <end position="31"/>
    </location>
</feature>
<comment type="caution">
    <text evidence="12">The sequence shown here is derived from an EMBL/GenBank/DDBJ whole genome shotgun (WGS) entry which is preliminary data.</text>
</comment>
<comment type="pathway">
    <text evidence="6">Plant hormone biosynthesis; gibberellin biosynthesis.</text>
</comment>
<dbReference type="PRINTS" id="PR00682">
    <property type="entry name" value="IPNSYNTHASE"/>
</dbReference>
<dbReference type="Gene3D" id="2.60.120.330">
    <property type="entry name" value="B-lactam Antibiotic, Isopenicillin N Synthase, Chain"/>
    <property type="match status" value="1"/>
</dbReference>
<sequence length="361" mass="40975">MYLSQSPNGIKPCHPCTYPPPPPPPSKEQKDQNEIKGYFDFKLLHEEAEIPKQFIWSSRDLVKGTPEKLETTLIDLKAIKRDEGAMASAAELVRKACLKHGFFEITNHGVDLHLITAAHQEFESIFKLPLSKKLTAKKNVWGYASGHAERFSSSLPWKETFTYRYNYIHKSESQVVDFFTSVLGEDFQNSGLVNQRYCEAVKEVSMVLLELLAISLGVDRSHFQKYFEDGEAVMRCNAYPPCNGSDLTLGVGPHCDPTSITILHQDQISGLEVFVDNKWLAVPPRPEAPDTFIINIGDTFKALTNGIYKSCLLRMLVNGKVMRKSLTFFLNPKGDKTVKPPNTLFESEEERKYPDFIWSEF</sequence>
<evidence type="ECO:0000256" key="3">
    <source>
        <dbReference type="ARBA" id="ARBA00022723"/>
    </source>
</evidence>
<comment type="pathway">
    <text evidence="2">Hormone biosynthesis.</text>
</comment>
<dbReference type="InterPro" id="IPR005123">
    <property type="entry name" value="Oxoglu/Fe-dep_dioxygenase_dom"/>
</dbReference>
<dbReference type="InterPro" id="IPR044861">
    <property type="entry name" value="IPNS-like_FE2OG_OXY"/>
</dbReference>
<protein>
    <recommendedName>
        <fullName evidence="11">Fe2OG dioxygenase domain-containing protein</fullName>
    </recommendedName>
</protein>
<accession>A0AAN9R1L2</accession>
<evidence type="ECO:0000256" key="7">
    <source>
        <dbReference type="ARBA" id="ARBA00043997"/>
    </source>
</evidence>
<evidence type="ECO:0000256" key="6">
    <source>
        <dbReference type="ARBA" id="ARBA00037909"/>
    </source>
</evidence>
<dbReference type="Pfam" id="PF14226">
    <property type="entry name" value="DIOX_N"/>
    <property type="match status" value="1"/>
</dbReference>
<dbReference type="PANTHER" id="PTHR47990">
    <property type="entry name" value="2-OXOGLUTARATE (2OG) AND FE(II)-DEPENDENT OXYGENASE SUPERFAMILY PROTEIN-RELATED"/>
    <property type="match status" value="1"/>
</dbReference>
<dbReference type="FunFam" id="2.60.120.330:FF:000003">
    <property type="entry name" value="Gibberellin 20 oxidase 2"/>
    <property type="match status" value="1"/>
</dbReference>
<dbReference type="PROSITE" id="PS51471">
    <property type="entry name" value="FE2OG_OXY"/>
    <property type="match status" value="1"/>
</dbReference>
<evidence type="ECO:0000259" key="11">
    <source>
        <dbReference type="PROSITE" id="PS51471"/>
    </source>
</evidence>
<comment type="similarity">
    <text evidence="7">Belongs to the iron/ascorbate-dependent oxidoreductase family. GA20OX subfamily.</text>
</comment>
<dbReference type="SUPFAM" id="SSF51197">
    <property type="entry name" value="Clavaminate synthase-like"/>
    <property type="match status" value="1"/>
</dbReference>
<keyword evidence="3 9" id="KW-0479">Metal-binding</keyword>
<dbReference type="GO" id="GO:0045544">
    <property type="term" value="F:gibberellin 20-oxidase activity"/>
    <property type="evidence" value="ECO:0007669"/>
    <property type="project" value="UniProtKB-ARBA"/>
</dbReference>
<dbReference type="GO" id="GO:0009686">
    <property type="term" value="P:gibberellin biosynthetic process"/>
    <property type="evidence" value="ECO:0007669"/>
    <property type="project" value="UniProtKB-ARBA"/>
</dbReference>
<evidence type="ECO:0000256" key="5">
    <source>
        <dbReference type="ARBA" id="ARBA00023004"/>
    </source>
</evidence>
<evidence type="ECO:0000313" key="13">
    <source>
        <dbReference type="Proteomes" id="UP001367508"/>
    </source>
</evidence>
<evidence type="ECO:0000256" key="4">
    <source>
        <dbReference type="ARBA" id="ARBA00023002"/>
    </source>
</evidence>
<dbReference type="InterPro" id="IPR050231">
    <property type="entry name" value="Iron_ascorbate_oxido_reductase"/>
</dbReference>
<keyword evidence="13" id="KW-1185">Reference proteome</keyword>
<feature type="domain" description="Fe2OG dioxygenase" evidence="11">
    <location>
        <begin position="230"/>
        <end position="332"/>
    </location>
</feature>
<evidence type="ECO:0000256" key="9">
    <source>
        <dbReference type="RuleBase" id="RU003682"/>
    </source>
</evidence>
<proteinExistence type="inferred from homology"/>
<name>A0AAN9R1L2_CANGL</name>
<evidence type="ECO:0000256" key="2">
    <source>
        <dbReference type="ARBA" id="ARBA00004972"/>
    </source>
</evidence>
<keyword evidence="5 9" id="KW-0408">Iron</keyword>
<feature type="compositionally biased region" description="Pro residues" evidence="10">
    <location>
        <begin position="17"/>
        <end position="26"/>
    </location>
</feature>
<comment type="catalytic activity">
    <reaction evidence="8">
        <text>gibberellin A12 + 2 2-oxoglutarate + 3 O2 + H(+) = gibberellin A9 + 2 succinate + 3 CO2 + 2 H2O</text>
        <dbReference type="Rhea" id="RHEA:60772"/>
        <dbReference type="ChEBI" id="CHEBI:15377"/>
        <dbReference type="ChEBI" id="CHEBI:15378"/>
        <dbReference type="ChEBI" id="CHEBI:15379"/>
        <dbReference type="ChEBI" id="CHEBI:16526"/>
        <dbReference type="ChEBI" id="CHEBI:16810"/>
        <dbReference type="ChEBI" id="CHEBI:30031"/>
        <dbReference type="ChEBI" id="CHEBI:58627"/>
        <dbReference type="ChEBI" id="CHEBI:73255"/>
    </reaction>
    <physiologicalReaction direction="left-to-right" evidence="8">
        <dbReference type="Rhea" id="RHEA:60773"/>
    </physiologicalReaction>
</comment>
<evidence type="ECO:0000256" key="8">
    <source>
        <dbReference type="ARBA" id="ARBA00050508"/>
    </source>
</evidence>
<dbReference type="InterPro" id="IPR027443">
    <property type="entry name" value="IPNS-like_sf"/>
</dbReference>
<keyword evidence="4 9" id="KW-0560">Oxidoreductase</keyword>
<dbReference type="Pfam" id="PF03171">
    <property type="entry name" value="2OG-FeII_Oxy"/>
    <property type="match status" value="1"/>
</dbReference>
<evidence type="ECO:0000313" key="12">
    <source>
        <dbReference type="EMBL" id="KAK7358805.1"/>
    </source>
</evidence>
<evidence type="ECO:0000256" key="1">
    <source>
        <dbReference type="ARBA" id="ARBA00001961"/>
    </source>
</evidence>
<organism evidence="12 13">
    <name type="scientific">Canavalia gladiata</name>
    <name type="common">Sword bean</name>
    <name type="synonym">Dolichos gladiatus</name>
    <dbReference type="NCBI Taxonomy" id="3824"/>
    <lineage>
        <taxon>Eukaryota</taxon>
        <taxon>Viridiplantae</taxon>
        <taxon>Streptophyta</taxon>
        <taxon>Embryophyta</taxon>
        <taxon>Tracheophyta</taxon>
        <taxon>Spermatophyta</taxon>
        <taxon>Magnoliopsida</taxon>
        <taxon>eudicotyledons</taxon>
        <taxon>Gunneridae</taxon>
        <taxon>Pentapetalae</taxon>
        <taxon>rosids</taxon>
        <taxon>fabids</taxon>
        <taxon>Fabales</taxon>
        <taxon>Fabaceae</taxon>
        <taxon>Papilionoideae</taxon>
        <taxon>50 kb inversion clade</taxon>
        <taxon>NPAAA clade</taxon>
        <taxon>indigoferoid/millettioid clade</taxon>
        <taxon>Phaseoleae</taxon>
        <taxon>Canavalia</taxon>
    </lineage>
</organism>
<dbReference type="Proteomes" id="UP001367508">
    <property type="component" value="Unassembled WGS sequence"/>
</dbReference>
<evidence type="ECO:0000256" key="10">
    <source>
        <dbReference type="SAM" id="MobiDB-lite"/>
    </source>
</evidence>
<dbReference type="InterPro" id="IPR026992">
    <property type="entry name" value="DIOX_N"/>
</dbReference>
<gene>
    <name evidence="12" type="ORF">VNO77_00744</name>
</gene>
<dbReference type="AlphaFoldDB" id="A0AAN9R1L2"/>
<dbReference type="GO" id="GO:0046872">
    <property type="term" value="F:metal ion binding"/>
    <property type="evidence" value="ECO:0007669"/>
    <property type="project" value="UniProtKB-KW"/>
</dbReference>
<dbReference type="EMBL" id="JAYMYQ010000001">
    <property type="protein sequence ID" value="KAK7358805.1"/>
    <property type="molecule type" value="Genomic_DNA"/>
</dbReference>
<comment type="cofactor">
    <cofactor evidence="1">
        <name>L-ascorbate</name>
        <dbReference type="ChEBI" id="CHEBI:38290"/>
    </cofactor>
</comment>